<keyword evidence="6" id="KW-1185">Reference proteome</keyword>
<dbReference type="PANTHER" id="PTHR45749">
    <property type="match status" value="1"/>
</dbReference>
<evidence type="ECO:0000259" key="4">
    <source>
        <dbReference type="Pfam" id="PF14291"/>
    </source>
</evidence>
<dbReference type="GO" id="GO:0046983">
    <property type="term" value="F:protein dimerization activity"/>
    <property type="evidence" value="ECO:0007669"/>
    <property type="project" value="InterPro"/>
</dbReference>
<dbReference type="Ensembl" id="ENSELUT00000087718.1">
    <property type="protein sequence ID" value="ENSELUP00000089506.1"/>
    <property type="gene ID" value="ENSELUG00000038809.1"/>
</dbReference>
<dbReference type="PANTHER" id="PTHR45749:SF28">
    <property type="entry name" value="ZINC FINGER MYM-TYPE PROTEIN 1-LIKE-RELATED"/>
    <property type="match status" value="1"/>
</dbReference>
<dbReference type="SUPFAM" id="SSF53098">
    <property type="entry name" value="Ribonuclease H-like"/>
    <property type="match status" value="1"/>
</dbReference>
<feature type="signal peptide" evidence="2">
    <location>
        <begin position="1"/>
        <end position="18"/>
    </location>
</feature>
<dbReference type="Proteomes" id="UP000265140">
    <property type="component" value="Chromosome 20"/>
</dbReference>
<dbReference type="InterPro" id="IPR008906">
    <property type="entry name" value="HATC_C_dom"/>
</dbReference>
<accession>A0AAY5KLA1</accession>
<evidence type="ECO:0000313" key="5">
    <source>
        <dbReference type="Ensembl" id="ENSELUP00000089506.1"/>
    </source>
</evidence>
<dbReference type="InterPro" id="IPR012337">
    <property type="entry name" value="RNaseH-like_sf"/>
</dbReference>
<evidence type="ECO:0000256" key="1">
    <source>
        <dbReference type="SAM" id="MobiDB-lite"/>
    </source>
</evidence>
<dbReference type="Pfam" id="PF14291">
    <property type="entry name" value="DUF4371"/>
    <property type="match status" value="1"/>
</dbReference>
<feature type="region of interest" description="Disordered" evidence="1">
    <location>
        <begin position="29"/>
        <end position="81"/>
    </location>
</feature>
<proteinExistence type="predicted"/>
<reference evidence="5" key="3">
    <citation type="submission" date="2025-09" db="UniProtKB">
        <authorList>
            <consortium name="Ensembl"/>
        </authorList>
    </citation>
    <scope>IDENTIFICATION</scope>
</reference>
<feature type="domain" description="HAT C-terminal dimerisation" evidence="3">
    <location>
        <begin position="868"/>
        <end position="940"/>
    </location>
</feature>
<dbReference type="GeneTree" id="ENSGT00940000164001"/>
<evidence type="ECO:0000313" key="6">
    <source>
        <dbReference type="Proteomes" id="UP000265140"/>
    </source>
</evidence>
<sequence length="970" mass="110174">MFWIMLISHIPLSTVVMCSENNREWDVNKTKSVSEATHRGALLRAEPATGSDAEWSRKRALQQDPSPKRENDTRERGDTPSLLLSFHAVPTQESLDSGCDNGAQCSLVDSEMTSVKQEDCSQTLGLNDIKCEEEENVGCNNIKKEEDEKIVGLIDIKDEKIMGLIKHEIPGEETSQQQQHPEDKNCVSWREDKPSLLLSFQTEPKQESLDSDCDSKAQCSLVDSEMTSVNQEDCTQTLGLNNINYEEEENFGTVINDVAEGGEELDLVVDLLAKPFSRRTFQGKLDIVRKGRPNPQLAALSQPGKGFVRHFQSSNYERYTWLTASKERCKLYCWECLLFGTDRNGVWSQAGFANLNCLTKAATRHQSTAGHLQATVLLKTFGDVRVDVQLNEQMQRETELHNEKVKKNREILKRLIDCVIFLGVQELSFRGQDESKESTNRGNFVELISFLAEHDKDLHYHLSTNEVFTETSGSIQNHLISAVAEVMGEEIKREISKAPFVAVLVDESTDVSTAAQVALVLRYVTDTGVKERFVRFDDVTRGKRVDDLATLIIQFLEEHECLDKVVAQCFDGAANMASGLNGVQAKVKVRAPMALFVHCYAHRLNLVLTQGASKLRECRLFFARLSGLAVFISRCPERTELLGDIYQRHLPRVAPKRWHYSSRLVNTVLEKRVALKELFEHILDHHDEFEEDSVRRADGCSAYLDDFEFCFLLSTFHVIFEYSDILFGILQNRPLDVQFCLARIDEFCETIESERGQFGEIYESTVRRTGAPSPLRGQAPGDVRARYQKLYSDIFDNVLAQVRNRFKDHEKVVFLSLLDPEQFQTYRKKFPGVAFTSLTQSHGKLFDLPRLKTELTVMYAMADFEGKSPAELLAFLQQKDLCISMRQLYMLACLAVTVPVSAASAELTFSALKRIEMYSRNKTEEARQSALASMAIEKDLLQELKGAGVLYNRVIEVFMKNERRMDFVFK</sequence>
<feature type="domain" description="DUF4371" evidence="4">
    <location>
        <begin position="405"/>
        <end position="582"/>
    </location>
</feature>
<feature type="compositionally biased region" description="Basic and acidic residues" evidence="1">
    <location>
        <begin position="66"/>
        <end position="78"/>
    </location>
</feature>
<name>A0AAY5KLA1_ESOLU</name>
<evidence type="ECO:0000259" key="3">
    <source>
        <dbReference type="Pfam" id="PF05699"/>
    </source>
</evidence>
<keyword evidence="2" id="KW-0732">Signal</keyword>
<evidence type="ECO:0000256" key="2">
    <source>
        <dbReference type="SAM" id="SignalP"/>
    </source>
</evidence>
<reference evidence="5" key="2">
    <citation type="submission" date="2025-08" db="UniProtKB">
        <authorList>
            <consortium name="Ensembl"/>
        </authorList>
    </citation>
    <scope>IDENTIFICATION</scope>
</reference>
<dbReference type="AlphaFoldDB" id="A0AAY5KLA1"/>
<evidence type="ECO:0008006" key="7">
    <source>
        <dbReference type="Google" id="ProtNLM"/>
    </source>
</evidence>
<feature type="chain" id="PRO_5044240192" description="TTF-type domain-containing protein" evidence="2">
    <location>
        <begin position="19"/>
        <end position="970"/>
    </location>
</feature>
<protein>
    <recommendedName>
        <fullName evidence="7">TTF-type domain-containing protein</fullName>
    </recommendedName>
</protein>
<reference evidence="5 6" key="1">
    <citation type="submission" date="2020-02" db="EMBL/GenBank/DDBJ databases">
        <title>Esox lucius (northern pike) genome, fEsoLuc1, primary haplotype.</title>
        <authorList>
            <person name="Myers G."/>
            <person name="Karagic N."/>
            <person name="Meyer A."/>
            <person name="Pippel M."/>
            <person name="Reichard M."/>
            <person name="Winkler S."/>
            <person name="Tracey A."/>
            <person name="Sims Y."/>
            <person name="Howe K."/>
            <person name="Rhie A."/>
            <person name="Formenti G."/>
            <person name="Durbin R."/>
            <person name="Fedrigo O."/>
            <person name="Jarvis E.D."/>
        </authorList>
    </citation>
    <scope>NUCLEOTIDE SEQUENCE [LARGE SCALE GENOMIC DNA]</scope>
</reference>
<dbReference type="InterPro" id="IPR025398">
    <property type="entry name" value="DUF4371"/>
</dbReference>
<dbReference type="Pfam" id="PF05699">
    <property type="entry name" value="Dimer_Tnp_hAT"/>
    <property type="match status" value="1"/>
</dbReference>
<organism evidence="5 6">
    <name type="scientific">Esox lucius</name>
    <name type="common">Northern pike</name>
    <dbReference type="NCBI Taxonomy" id="8010"/>
    <lineage>
        <taxon>Eukaryota</taxon>
        <taxon>Metazoa</taxon>
        <taxon>Chordata</taxon>
        <taxon>Craniata</taxon>
        <taxon>Vertebrata</taxon>
        <taxon>Euteleostomi</taxon>
        <taxon>Actinopterygii</taxon>
        <taxon>Neopterygii</taxon>
        <taxon>Teleostei</taxon>
        <taxon>Protacanthopterygii</taxon>
        <taxon>Esociformes</taxon>
        <taxon>Esocidae</taxon>
        <taxon>Esox</taxon>
    </lineage>
</organism>